<accession>A0A318JTQ7</accession>
<feature type="domain" description="Major facilitator superfamily (MFS) profile" evidence="10">
    <location>
        <begin position="20"/>
        <end position="465"/>
    </location>
</feature>
<feature type="transmembrane region" description="Helical" evidence="8">
    <location>
        <begin position="207"/>
        <end position="226"/>
    </location>
</feature>
<feature type="transmembrane region" description="Helical" evidence="8">
    <location>
        <begin position="340"/>
        <end position="361"/>
    </location>
</feature>
<comment type="subcellular location">
    <subcellularLocation>
        <location evidence="1">Cell membrane</location>
        <topology evidence="1">Multi-pass membrane protein</topology>
    </subcellularLocation>
</comment>
<keyword evidence="6 8" id="KW-1133">Transmembrane helix</keyword>
<evidence type="ECO:0000256" key="8">
    <source>
        <dbReference type="SAM" id="Phobius"/>
    </source>
</evidence>
<evidence type="ECO:0000256" key="3">
    <source>
        <dbReference type="ARBA" id="ARBA00022448"/>
    </source>
</evidence>
<dbReference type="Gene3D" id="1.20.1250.20">
    <property type="entry name" value="MFS general substrate transporter like domains"/>
    <property type="match status" value="1"/>
</dbReference>
<feature type="transmembrane region" description="Helical" evidence="8">
    <location>
        <begin position="274"/>
        <end position="294"/>
    </location>
</feature>
<feature type="transmembrane region" description="Helical" evidence="8">
    <location>
        <begin position="412"/>
        <end position="429"/>
    </location>
</feature>
<gene>
    <name evidence="11" type="ORF">DFR70_11859</name>
</gene>
<evidence type="ECO:0000256" key="6">
    <source>
        <dbReference type="ARBA" id="ARBA00022989"/>
    </source>
</evidence>
<feature type="chain" id="PRO_5016260947" evidence="9">
    <location>
        <begin position="37"/>
        <end position="471"/>
    </location>
</feature>
<keyword evidence="5 8" id="KW-0812">Transmembrane</keyword>
<evidence type="ECO:0000256" key="9">
    <source>
        <dbReference type="SAM" id="SignalP"/>
    </source>
</evidence>
<evidence type="ECO:0000313" key="11">
    <source>
        <dbReference type="EMBL" id="PXX57404.1"/>
    </source>
</evidence>
<feature type="signal peptide" evidence="9">
    <location>
        <begin position="1"/>
        <end position="36"/>
    </location>
</feature>
<keyword evidence="4" id="KW-1003">Cell membrane</keyword>
<evidence type="ECO:0000256" key="2">
    <source>
        <dbReference type="ARBA" id="ARBA00008537"/>
    </source>
</evidence>
<feature type="transmembrane region" description="Helical" evidence="8">
    <location>
        <begin position="148"/>
        <end position="167"/>
    </location>
</feature>
<feature type="transmembrane region" description="Helical" evidence="8">
    <location>
        <begin position="441"/>
        <end position="459"/>
    </location>
</feature>
<dbReference type="PROSITE" id="PS50850">
    <property type="entry name" value="MFS"/>
    <property type="match status" value="1"/>
</dbReference>
<keyword evidence="3" id="KW-0813">Transport</keyword>
<dbReference type="RefSeq" id="WP_083894502.1">
    <property type="nucleotide sequence ID" value="NZ_QJKF01000018.1"/>
</dbReference>
<organism evidence="11 12">
    <name type="scientific">Nocardia tenerifensis</name>
    <dbReference type="NCBI Taxonomy" id="228006"/>
    <lineage>
        <taxon>Bacteria</taxon>
        <taxon>Bacillati</taxon>
        <taxon>Actinomycetota</taxon>
        <taxon>Actinomycetes</taxon>
        <taxon>Mycobacteriales</taxon>
        <taxon>Nocardiaceae</taxon>
        <taxon>Nocardia</taxon>
    </lineage>
</organism>
<keyword evidence="9" id="KW-0732">Signal</keyword>
<reference evidence="11 12" key="1">
    <citation type="submission" date="2018-05" db="EMBL/GenBank/DDBJ databases">
        <title>Genomic Encyclopedia of Type Strains, Phase IV (KMG-IV): sequencing the most valuable type-strain genomes for metagenomic binning, comparative biology and taxonomic classification.</title>
        <authorList>
            <person name="Goeker M."/>
        </authorList>
    </citation>
    <scope>NUCLEOTIDE SEQUENCE [LARGE SCALE GENOMIC DNA]</scope>
    <source>
        <strain evidence="11 12">DSM 44704</strain>
    </source>
</reference>
<dbReference type="CDD" id="cd17321">
    <property type="entry name" value="MFS_MMR_MDR_like"/>
    <property type="match status" value="1"/>
</dbReference>
<feature type="transmembrane region" description="Helical" evidence="8">
    <location>
        <begin position="232"/>
        <end position="253"/>
    </location>
</feature>
<dbReference type="SUPFAM" id="SSF103473">
    <property type="entry name" value="MFS general substrate transporter"/>
    <property type="match status" value="1"/>
</dbReference>
<evidence type="ECO:0000256" key="1">
    <source>
        <dbReference type="ARBA" id="ARBA00004651"/>
    </source>
</evidence>
<dbReference type="PANTHER" id="PTHR42718:SF9">
    <property type="entry name" value="MAJOR FACILITATOR SUPERFAMILY MULTIDRUG TRANSPORTER MFSC"/>
    <property type="match status" value="1"/>
</dbReference>
<feature type="transmembrane region" description="Helical" evidence="8">
    <location>
        <begin position="89"/>
        <end position="112"/>
    </location>
</feature>
<dbReference type="InterPro" id="IPR036259">
    <property type="entry name" value="MFS_trans_sf"/>
</dbReference>
<evidence type="ECO:0000256" key="4">
    <source>
        <dbReference type="ARBA" id="ARBA00022475"/>
    </source>
</evidence>
<dbReference type="NCBIfam" id="TIGR00711">
    <property type="entry name" value="efflux_EmrB"/>
    <property type="match status" value="1"/>
</dbReference>
<keyword evidence="7 8" id="KW-0472">Membrane</keyword>
<dbReference type="AlphaFoldDB" id="A0A318JTQ7"/>
<comment type="caution">
    <text evidence="11">The sequence shown here is derived from an EMBL/GenBank/DDBJ whole genome shotgun (WGS) entry which is preliminary data.</text>
</comment>
<feature type="transmembrane region" description="Helical" evidence="8">
    <location>
        <begin position="57"/>
        <end position="77"/>
    </location>
</feature>
<dbReference type="PRINTS" id="PR01036">
    <property type="entry name" value="TCRTETB"/>
</dbReference>
<evidence type="ECO:0000256" key="7">
    <source>
        <dbReference type="ARBA" id="ARBA00023136"/>
    </source>
</evidence>
<feature type="transmembrane region" description="Helical" evidence="8">
    <location>
        <begin position="367"/>
        <end position="391"/>
    </location>
</feature>
<dbReference type="Pfam" id="PF07690">
    <property type="entry name" value="MFS_1"/>
    <property type="match status" value="1"/>
</dbReference>
<dbReference type="InterPro" id="IPR020846">
    <property type="entry name" value="MFS_dom"/>
</dbReference>
<evidence type="ECO:0000259" key="10">
    <source>
        <dbReference type="PROSITE" id="PS50850"/>
    </source>
</evidence>
<name>A0A318JTQ7_9NOCA</name>
<evidence type="ECO:0000313" key="12">
    <source>
        <dbReference type="Proteomes" id="UP000247569"/>
    </source>
</evidence>
<dbReference type="Gene3D" id="1.20.1720.10">
    <property type="entry name" value="Multidrug resistance protein D"/>
    <property type="match status" value="1"/>
</dbReference>
<keyword evidence="12" id="KW-1185">Reference proteome</keyword>
<sequence length="471" mass="48474">MSISAPAVPNMPRTNRQAAVLAVCCAATAMASMDTAAVTVALPAIGRGLHGSMSGAQWVVVAYPLTLACLLTLSSSLADLIGRRAVFQIGLTIFAMSSLASSIAPSMGWLIASRVAQAVGGSMLTPVAMAIISAVFTDPGQRVRAIGAWSGSIVLGLAAGPLVGGFLVDAVGWPAVFWINAPIAAVALPLTRLIVPESRSKRPPALDPLDQLLVSGVLGLLVFAITEGPHRGWASPVTIGCLAGSVTCLAALLRYAPRHPHPLIDPRLFRSAPFTGAFVIAILTSAAMGGFLFLNTFYLQEIRQDSPLATGLALTPMALAMLLFGPMSRRLIARRGARRTLTAGAVLATTAAATLTATFNANPLPLTVYAIFGAGLGLLHTPLTATATAGLPPPQAAEAASLVAMSRQIGQTLGIALIGSMIAAQPDALTSSTTFHPPAHLSWLTITTLCAATLLITRISTAPKRINTVPD</sequence>
<dbReference type="OrthoDB" id="9781469at2"/>
<proteinExistence type="inferred from homology"/>
<dbReference type="GO" id="GO:0005886">
    <property type="term" value="C:plasma membrane"/>
    <property type="evidence" value="ECO:0007669"/>
    <property type="project" value="UniProtKB-SubCell"/>
</dbReference>
<dbReference type="EMBL" id="QJKF01000018">
    <property type="protein sequence ID" value="PXX57404.1"/>
    <property type="molecule type" value="Genomic_DNA"/>
</dbReference>
<dbReference type="GO" id="GO:0022857">
    <property type="term" value="F:transmembrane transporter activity"/>
    <property type="evidence" value="ECO:0007669"/>
    <property type="project" value="InterPro"/>
</dbReference>
<dbReference type="InterPro" id="IPR004638">
    <property type="entry name" value="EmrB-like"/>
</dbReference>
<dbReference type="Proteomes" id="UP000247569">
    <property type="component" value="Unassembled WGS sequence"/>
</dbReference>
<protein>
    <submittedName>
        <fullName evidence="11">EmrB/QacA subfamily drug resistance transporter</fullName>
    </submittedName>
</protein>
<dbReference type="PANTHER" id="PTHR42718">
    <property type="entry name" value="MAJOR FACILITATOR SUPERFAMILY MULTIDRUG TRANSPORTER MFSC"/>
    <property type="match status" value="1"/>
</dbReference>
<feature type="transmembrane region" description="Helical" evidence="8">
    <location>
        <begin position="306"/>
        <end position="328"/>
    </location>
</feature>
<feature type="transmembrane region" description="Helical" evidence="8">
    <location>
        <begin position="118"/>
        <end position="136"/>
    </location>
</feature>
<dbReference type="InterPro" id="IPR011701">
    <property type="entry name" value="MFS"/>
</dbReference>
<evidence type="ECO:0000256" key="5">
    <source>
        <dbReference type="ARBA" id="ARBA00022692"/>
    </source>
</evidence>
<comment type="similarity">
    <text evidence="2">Belongs to the major facilitator superfamily. EmrB family.</text>
</comment>
<feature type="transmembrane region" description="Helical" evidence="8">
    <location>
        <begin position="173"/>
        <end position="195"/>
    </location>
</feature>